<dbReference type="Pfam" id="PF02492">
    <property type="entry name" value="cobW"/>
    <property type="match status" value="1"/>
</dbReference>
<feature type="domain" description="CobW C-terminal" evidence="6">
    <location>
        <begin position="284"/>
        <end position="400"/>
    </location>
</feature>
<evidence type="ECO:0000256" key="2">
    <source>
        <dbReference type="ARBA" id="ARBA00022801"/>
    </source>
</evidence>
<protein>
    <submittedName>
        <fullName evidence="7">YciC protein</fullName>
    </submittedName>
</protein>
<dbReference type="SMART" id="SM00833">
    <property type="entry name" value="CobW_C"/>
    <property type="match status" value="1"/>
</dbReference>
<proteinExistence type="inferred from homology"/>
<evidence type="ECO:0000256" key="1">
    <source>
        <dbReference type="ARBA" id="ARBA00022741"/>
    </source>
</evidence>
<dbReference type="Gene3D" id="3.40.50.300">
    <property type="entry name" value="P-loop containing nucleotide triphosphate hydrolases"/>
    <property type="match status" value="1"/>
</dbReference>
<dbReference type="CDD" id="cd03112">
    <property type="entry name" value="CobW-like"/>
    <property type="match status" value="1"/>
</dbReference>
<reference evidence="7" key="1">
    <citation type="journal article" date="2004" name="J. Bacteriol.">
        <title>Structural and functional characterization of gene clusters directing nonribosomal synthesis of bioactive cyclic lipopeptides in Bacillus amyloliquefaciens strain FZB42.</title>
        <authorList>
            <person name="Koumoutsi A."/>
            <person name="Chen X.H."/>
            <person name="Henne A."/>
            <person name="Liesegang H."/>
            <person name="Hitzeroth G."/>
            <person name="Franke P."/>
            <person name="Vater J."/>
            <person name="Borriss R."/>
        </authorList>
    </citation>
    <scope>NUCLEOTIDE SEQUENCE</scope>
    <source>
        <strain evidence="7">FZB42</strain>
    </source>
</reference>
<dbReference type="InterPro" id="IPR051927">
    <property type="entry name" value="Zn_Chap_cDPG_Synth"/>
</dbReference>
<name>Q70KK8_BACAM</name>
<sequence>MYIMMKKGQVWGVNRNHSILSGGYFMKKIPVTVLSGYLGAGKTTVLNHILQNRNGLKIAVIVNDMSEVNIDAGLVKQGGGLSRTDEKLVELSNGCICCTLREDLLVEVEKLAKDGRFDYIVIESTGISEPIPVAQTFSYIDEEMGIDLTTFCRLDTMVTVVDANRFWHDFQSGDSLLDRKEAAGEEDERVIADLLIDQIEFCDVLILNKCDMVGEKELEQLETVLRALQPRARLIRSVRGEVPAEYILNTGLFEFEEASSSAGWIKELTAGHEAHTPETEEYGITSFVYSRRLPFHTVRFDSWLHQSMPDNIVRAKGIAWCATRNSLALLMSQAGPAVSIEPVSYWVAAMPKLEQEQIKQQEPEILEDWDDQFGDRHTNLVFIGTDLDEAAITKELDQCLLTPSEFDSDWSQLEDPFQWDIQRAE</sequence>
<dbReference type="EMBL" id="AJ575642">
    <property type="protein sequence ID" value="CAE02619.1"/>
    <property type="molecule type" value="Genomic_DNA"/>
</dbReference>
<evidence type="ECO:0000259" key="6">
    <source>
        <dbReference type="SMART" id="SM00833"/>
    </source>
</evidence>
<dbReference type="SUPFAM" id="SSF52540">
    <property type="entry name" value="P-loop containing nucleoside triphosphate hydrolases"/>
    <property type="match status" value="1"/>
</dbReference>
<organism evidence="7">
    <name type="scientific">Bacillus amyloliquefaciens</name>
    <name type="common">Bacillus velezensis</name>
    <dbReference type="NCBI Taxonomy" id="1390"/>
    <lineage>
        <taxon>Bacteria</taxon>
        <taxon>Bacillati</taxon>
        <taxon>Bacillota</taxon>
        <taxon>Bacilli</taxon>
        <taxon>Bacillales</taxon>
        <taxon>Bacillaceae</taxon>
        <taxon>Bacillus</taxon>
        <taxon>Bacillus amyloliquefaciens group</taxon>
    </lineage>
</organism>
<dbReference type="InterPro" id="IPR027417">
    <property type="entry name" value="P-loop_NTPase"/>
</dbReference>
<dbReference type="PANTHER" id="PTHR43603:SF3">
    <property type="entry name" value="ZINC CHAPERONE YCIC"/>
    <property type="match status" value="1"/>
</dbReference>
<dbReference type="InterPro" id="IPR011629">
    <property type="entry name" value="CobW-like_C"/>
</dbReference>
<dbReference type="Pfam" id="PF07683">
    <property type="entry name" value="CobW_C"/>
    <property type="match status" value="1"/>
</dbReference>
<dbReference type="InterPro" id="IPR003495">
    <property type="entry name" value="CobW/HypB/UreG_nucleotide-bd"/>
</dbReference>
<keyword evidence="3" id="KW-0143">Chaperone</keyword>
<comment type="similarity">
    <text evidence="4">Belongs to the SIMIBI class G3E GTPase family. ZNG1 subfamily.</text>
</comment>
<dbReference type="AlphaFoldDB" id="Q70KK8"/>
<dbReference type="Gene3D" id="3.30.1220.10">
    <property type="entry name" value="CobW-like, C-terminal domain"/>
    <property type="match status" value="1"/>
</dbReference>
<keyword evidence="1" id="KW-0547">Nucleotide-binding</keyword>
<comment type="catalytic activity">
    <reaction evidence="5">
        <text>GTP + H2O = GDP + phosphate + H(+)</text>
        <dbReference type="Rhea" id="RHEA:19669"/>
        <dbReference type="ChEBI" id="CHEBI:15377"/>
        <dbReference type="ChEBI" id="CHEBI:15378"/>
        <dbReference type="ChEBI" id="CHEBI:37565"/>
        <dbReference type="ChEBI" id="CHEBI:43474"/>
        <dbReference type="ChEBI" id="CHEBI:58189"/>
    </reaction>
    <physiologicalReaction direction="left-to-right" evidence="5">
        <dbReference type="Rhea" id="RHEA:19670"/>
    </physiologicalReaction>
</comment>
<evidence type="ECO:0000313" key="7">
    <source>
        <dbReference type="EMBL" id="CAE02619.1"/>
    </source>
</evidence>
<keyword evidence="2" id="KW-0378">Hydrolase</keyword>
<dbReference type="GO" id="GO:0016787">
    <property type="term" value="F:hydrolase activity"/>
    <property type="evidence" value="ECO:0007669"/>
    <property type="project" value="UniProtKB-KW"/>
</dbReference>
<dbReference type="GO" id="GO:0000166">
    <property type="term" value="F:nucleotide binding"/>
    <property type="evidence" value="ECO:0007669"/>
    <property type="project" value="UniProtKB-KW"/>
</dbReference>
<accession>Q70KK8</accession>
<evidence type="ECO:0000256" key="5">
    <source>
        <dbReference type="ARBA" id="ARBA00049117"/>
    </source>
</evidence>
<dbReference type="PANTHER" id="PTHR43603">
    <property type="entry name" value="COBW DOMAIN-CONTAINING PROTEIN DDB_G0274527"/>
    <property type="match status" value="1"/>
</dbReference>
<evidence type="ECO:0000256" key="4">
    <source>
        <dbReference type="ARBA" id="ARBA00034320"/>
    </source>
</evidence>
<gene>
    <name evidence="7" type="primary">yciC</name>
</gene>
<dbReference type="InterPro" id="IPR036627">
    <property type="entry name" value="CobW-likC_sf"/>
</dbReference>
<evidence type="ECO:0000256" key="3">
    <source>
        <dbReference type="ARBA" id="ARBA00023186"/>
    </source>
</evidence>